<accession>Q2N896</accession>
<evidence type="ECO:0000313" key="3">
    <source>
        <dbReference type="Proteomes" id="UP000008808"/>
    </source>
</evidence>
<protein>
    <submittedName>
        <fullName evidence="2">Uncharacterized protein</fullName>
    </submittedName>
</protein>
<reference evidence="3" key="1">
    <citation type="journal article" date="2009" name="J. Bacteriol.">
        <title>Complete genome sequence of Erythrobacter litoralis HTCC2594.</title>
        <authorList>
            <person name="Oh H.M."/>
            <person name="Giovannoni S.J."/>
            <person name="Ferriera S."/>
            <person name="Johnson J."/>
            <person name="Cho J.C."/>
        </authorList>
    </citation>
    <scope>NUCLEOTIDE SEQUENCE [LARGE SCALE GENOMIC DNA]</scope>
    <source>
        <strain evidence="3">HTCC2594</strain>
    </source>
</reference>
<sequence>MSAAQTSDGEDALAAEAQPPEFPQEMWGVYGRNNHACRYRGMDIEGKIGIRGNKIVVEGQPFDLYEIDQVSNRMLVGEFVAPGGWSTSGVRMSFQLLRKNKMWHSTYEGKPAPKIGYVRCNRR</sequence>
<dbReference type="Proteomes" id="UP000008808">
    <property type="component" value="Chromosome"/>
</dbReference>
<gene>
    <name evidence="2" type="ordered locus">ELI_10015</name>
</gene>
<dbReference type="EMBL" id="CP000157">
    <property type="protein sequence ID" value="ABC64095.1"/>
    <property type="molecule type" value="Genomic_DNA"/>
</dbReference>
<dbReference type="AlphaFoldDB" id="Q2N896"/>
<dbReference type="KEGG" id="eli:ELI_10015"/>
<dbReference type="HOGENOM" id="CLU_2011739_0_0_5"/>
<evidence type="ECO:0000313" key="2">
    <source>
        <dbReference type="EMBL" id="ABC64095.1"/>
    </source>
</evidence>
<dbReference type="STRING" id="314225.ELI_10015"/>
<proteinExistence type="predicted"/>
<feature type="region of interest" description="Disordered" evidence="1">
    <location>
        <begin position="1"/>
        <end position="26"/>
    </location>
</feature>
<name>Q2N896_ERYLH</name>
<evidence type="ECO:0000256" key="1">
    <source>
        <dbReference type="SAM" id="MobiDB-lite"/>
    </source>
</evidence>
<organism evidence="2 3">
    <name type="scientific">Erythrobacter litoralis (strain HTCC2594)</name>
    <dbReference type="NCBI Taxonomy" id="314225"/>
    <lineage>
        <taxon>Bacteria</taxon>
        <taxon>Pseudomonadati</taxon>
        <taxon>Pseudomonadota</taxon>
        <taxon>Alphaproteobacteria</taxon>
        <taxon>Sphingomonadales</taxon>
        <taxon>Erythrobacteraceae</taxon>
        <taxon>Erythrobacter/Porphyrobacter group</taxon>
        <taxon>Erythrobacter</taxon>
    </lineage>
</organism>
<keyword evidence="3" id="KW-1185">Reference proteome</keyword>